<evidence type="ECO:0000313" key="3">
    <source>
        <dbReference type="EMBL" id="ACU36522.1"/>
    </source>
</evidence>
<feature type="signal peptide" evidence="2">
    <location>
        <begin position="1"/>
        <end position="30"/>
    </location>
</feature>
<keyword evidence="2" id="KW-0732">Signal</keyword>
<dbReference type="PROSITE" id="PS51257">
    <property type="entry name" value="PROKAR_LIPOPROTEIN"/>
    <property type="match status" value="1"/>
</dbReference>
<accession>C6WMJ3</accession>
<gene>
    <name evidence="3" type="ordered locus">Amir_2585</name>
</gene>
<dbReference type="OrthoDB" id="3693806at2"/>
<dbReference type="RefSeq" id="WP_015801411.1">
    <property type="nucleotide sequence ID" value="NC_013093.1"/>
</dbReference>
<dbReference type="HOGENOM" id="CLU_1214102_0_0_11"/>
<dbReference type="EMBL" id="CP001630">
    <property type="protein sequence ID" value="ACU36522.1"/>
    <property type="molecule type" value="Genomic_DNA"/>
</dbReference>
<feature type="compositionally biased region" description="Low complexity" evidence="1">
    <location>
        <begin position="42"/>
        <end position="58"/>
    </location>
</feature>
<evidence type="ECO:0000256" key="1">
    <source>
        <dbReference type="SAM" id="MobiDB-lite"/>
    </source>
</evidence>
<protein>
    <recommendedName>
        <fullName evidence="5">DUF4352 domain-containing protein</fullName>
    </recommendedName>
</protein>
<feature type="region of interest" description="Disordered" evidence="1">
    <location>
        <begin position="30"/>
        <end position="58"/>
    </location>
</feature>
<name>C6WMJ3_ACTMD</name>
<keyword evidence="4" id="KW-1185">Reference proteome</keyword>
<proteinExistence type="predicted"/>
<evidence type="ECO:0008006" key="5">
    <source>
        <dbReference type="Google" id="ProtNLM"/>
    </source>
</evidence>
<sequence>MIASRPRPRTTTAVAALLFPLALSACSSGASGGGSPAPVPSPSGTSPAQATTSSSPRAALTAQGFLPKEVGQAAGIDCASDLESCKVKFTVDEIEVSPECDEFGTPASDGRKTFLLHVSLTTGEMSENGKSVAPLLFNPYSLKGIGDDGFVHDALPGSCAGYDGRISNDIFNNSKYTGKVEVELPASTTSIASAHDFGENRGWVWKIPA</sequence>
<organism evidence="3 4">
    <name type="scientific">Actinosynnema mirum (strain ATCC 29888 / DSM 43827 / JCM 3225 / NBRC 14064 / NCIMB 13271 / NRRL B-12336 / IMRU 3971 / 101)</name>
    <dbReference type="NCBI Taxonomy" id="446462"/>
    <lineage>
        <taxon>Bacteria</taxon>
        <taxon>Bacillati</taxon>
        <taxon>Actinomycetota</taxon>
        <taxon>Actinomycetes</taxon>
        <taxon>Pseudonocardiales</taxon>
        <taxon>Pseudonocardiaceae</taxon>
        <taxon>Actinosynnema</taxon>
    </lineage>
</organism>
<feature type="chain" id="PRO_5002971655" description="DUF4352 domain-containing protein" evidence="2">
    <location>
        <begin position="31"/>
        <end position="209"/>
    </location>
</feature>
<reference evidence="3 4" key="1">
    <citation type="journal article" date="2009" name="Stand. Genomic Sci.">
        <title>Complete genome sequence of Actinosynnema mirum type strain (101).</title>
        <authorList>
            <person name="Land M."/>
            <person name="Lapidus A."/>
            <person name="Mayilraj S."/>
            <person name="Chen F."/>
            <person name="Copeland A."/>
            <person name="Del Rio T.G."/>
            <person name="Nolan M."/>
            <person name="Lucas S."/>
            <person name="Tice H."/>
            <person name="Cheng J.F."/>
            <person name="Chertkov O."/>
            <person name="Bruce D."/>
            <person name="Goodwin L."/>
            <person name="Pitluck S."/>
            <person name="Rohde M."/>
            <person name="Goker M."/>
            <person name="Pati A."/>
            <person name="Ivanova N."/>
            <person name="Mavromatis K."/>
            <person name="Chen A."/>
            <person name="Palaniappan K."/>
            <person name="Hauser L."/>
            <person name="Chang Y.J."/>
            <person name="Jeffries C.C."/>
            <person name="Brettin T."/>
            <person name="Detter J.C."/>
            <person name="Han C."/>
            <person name="Chain P."/>
            <person name="Tindall B.J."/>
            <person name="Bristow J."/>
            <person name="Eisen J.A."/>
            <person name="Markowitz V."/>
            <person name="Hugenholtz P."/>
            <person name="Kyrpides N.C."/>
            <person name="Klenk H.P."/>
        </authorList>
    </citation>
    <scope>NUCLEOTIDE SEQUENCE [LARGE SCALE GENOMIC DNA]</scope>
    <source>
        <strain evidence="4">ATCC 29888 / DSM 43827 / JCM 3225 / NBRC 14064 / NCIMB 13271 / NRRL B-12336 / IMRU 3971 / 101</strain>
    </source>
</reference>
<dbReference type="Proteomes" id="UP000002213">
    <property type="component" value="Chromosome"/>
</dbReference>
<evidence type="ECO:0000313" key="4">
    <source>
        <dbReference type="Proteomes" id="UP000002213"/>
    </source>
</evidence>
<dbReference type="AlphaFoldDB" id="C6WMJ3"/>
<dbReference type="eggNOG" id="ENOG5030IN1">
    <property type="taxonomic scope" value="Bacteria"/>
</dbReference>
<evidence type="ECO:0000256" key="2">
    <source>
        <dbReference type="SAM" id="SignalP"/>
    </source>
</evidence>
<dbReference type="KEGG" id="ami:Amir_2585"/>